<keyword evidence="1" id="KW-1133">Transmembrane helix</keyword>
<dbReference type="STRING" id="1801766.A2997_02520"/>
<dbReference type="InterPro" id="IPR012902">
    <property type="entry name" value="N_methyl_site"/>
</dbReference>
<accession>A0A1F6WN53</accession>
<name>A0A1F6WN53_9BACT</name>
<evidence type="ECO:0000313" key="2">
    <source>
        <dbReference type="EMBL" id="OGI83342.1"/>
    </source>
</evidence>
<reference evidence="2 3" key="1">
    <citation type="journal article" date="2016" name="Nat. Commun.">
        <title>Thousands of microbial genomes shed light on interconnected biogeochemical processes in an aquifer system.</title>
        <authorList>
            <person name="Anantharaman K."/>
            <person name="Brown C.T."/>
            <person name="Hug L.A."/>
            <person name="Sharon I."/>
            <person name="Castelle C.J."/>
            <person name="Probst A.J."/>
            <person name="Thomas B.C."/>
            <person name="Singh A."/>
            <person name="Wilkins M.J."/>
            <person name="Karaoz U."/>
            <person name="Brodie E.L."/>
            <person name="Williams K.H."/>
            <person name="Hubbard S.S."/>
            <person name="Banfield J.F."/>
        </authorList>
    </citation>
    <scope>NUCLEOTIDE SEQUENCE [LARGE SCALE GENOMIC DNA]</scope>
</reference>
<keyword evidence="1" id="KW-0472">Membrane</keyword>
<dbReference type="EMBL" id="MFUQ01000019">
    <property type="protein sequence ID" value="OGI83342.1"/>
    <property type="molecule type" value="Genomic_DNA"/>
</dbReference>
<keyword evidence="1" id="KW-0812">Transmembrane</keyword>
<comment type="caution">
    <text evidence="2">The sequence shown here is derived from an EMBL/GenBank/DDBJ whole genome shotgun (WGS) entry which is preliminary data.</text>
</comment>
<dbReference type="AlphaFoldDB" id="A0A1F6WN53"/>
<evidence type="ECO:0008006" key="4">
    <source>
        <dbReference type="Google" id="ProtNLM"/>
    </source>
</evidence>
<sequence>MMHNKISTTFSDTSKERGFTFIEFIVIMSIFAIMSTVVLFNFKGFRSSVSVSNLVYDLALEIKTAQTLGVSAPGGINSVINAEPVITVLFDYSSGAFTNSFITFREMTGGSLGEYDQNNDVMIRQSTVMGGVLDDICIQQGQGQSSCSSLSGPVYISFRRPDPEPIITSQSCGGGTLPGFSFSTCTGRLKINMHAKDDPMRAYSIIIEPSGQVHVSSV</sequence>
<proteinExistence type="predicted"/>
<gene>
    <name evidence="2" type="ORF">A2997_02520</name>
</gene>
<organism evidence="2 3">
    <name type="scientific">Candidatus Nomurabacteria bacterium RIFCSPLOWO2_01_FULL_36_10b</name>
    <dbReference type="NCBI Taxonomy" id="1801766"/>
    <lineage>
        <taxon>Bacteria</taxon>
        <taxon>Candidatus Nomuraibacteriota</taxon>
    </lineage>
</organism>
<dbReference type="Proteomes" id="UP000179448">
    <property type="component" value="Unassembled WGS sequence"/>
</dbReference>
<dbReference type="Pfam" id="PF07963">
    <property type="entry name" value="N_methyl"/>
    <property type="match status" value="1"/>
</dbReference>
<dbReference type="SUPFAM" id="SSF54523">
    <property type="entry name" value="Pili subunits"/>
    <property type="match status" value="1"/>
</dbReference>
<evidence type="ECO:0000256" key="1">
    <source>
        <dbReference type="SAM" id="Phobius"/>
    </source>
</evidence>
<protein>
    <recommendedName>
        <fullName evidence="4">General secretion pathway GspH domain-containing protein</fullName>
    </recommendedName>
</protein>
<evidence type="ECO:0000313" key="3">
    <source>
        <dbReference type="Proteomes" id="UP000179448"/>
    </source>
</evidence>
<feature type="transmembrane region" description="Helical" evidence="1">
    <location>
        <begin position="21"/>
        <end position="42"/>
    </location>
</feature>
<dbReference type="InterPro" id="IPR045584">
    <property type="entry name" value="Pilin-like"/>
</dbReference>